<reference evidence="3" key="1">
    <citation type="submission" date="2021-06" db="EMBL/GenBank/DDBJ databases">
        <title>Comparative genomics, transcriptomics and evolutionary studies reveal genomic signatures of adaptation to plant cell wall in hemibiotrophic fungi.</title>
        <authorList>
            <consortium name="DOE Joint Genome Institute"/>
            <person name="Baroncelli R."/>
            <person name="Diaz J.F."/>
            <person name="Benocci T."/>
            <person name="Peng M."/>
            <person name="Battaglia E."/>
            <person name="Haridas S."/>
            <person name="Andreopoulos W."/>
            <person name="Labutti K."/>
            <person name="Pangilinan J."/>
            <person name="Floch G.L."/>
            <person name="Makela M.R."/>
            <person name="Henrissat B."/>
            <person name="Grigoriev I.V."/>
            <person name="Crouch J.A."/>
            <person name="De Vries R.P."/>
            <person name="Sukno S.A."/>
            <person name="Thon M.R."/>
        </authorList>
    </citation>
    <scope>NUCLEOTIDE SEQUENCE</scope>
    <source>
        <strain evidence="3">MAFF235873</strain>
    </source>
</reference>
<sequence>MASFGFLPCVGVLALVAVAYNLAWPFFPFFRKSGLHRYLRAVDGKPAWALVTGASDGIGKGIADELARRGFNVVIHGRNDAKLEDVRRGLALRHPGREFRVAVGDALALCAGTRPWDAMLAPLKDLNLRVLVNNVGGVPMVPMLRRLDESSAKEITENVHLNALFPTLLSAALLPRLTNPAAPALIINVGSIADMGLPLLSFYGGCKAYLNALSTSMVRELAMARADVEVLGMRVAAVVTPARGDLIQPRVFWPSVETMAESILDRVGCGRVVVVPYWGHALQTWVADLVPSVLGGPLVKIIMGRLKVEENRLYSKEK</sequence>
<dbReference type="Pfam" id="PF00106">
    <property type="entry name" value="adh_short"/>
    <property type="match status" value="1"/>
</dbReference>
<protein>
    <submittedName>
        <fullName evidence="3">Estradiol 17-beta-dehydrogenase 12-A</fullName>
    </submittedName>
</protein>
<dbReference type="PANTHER" id="PTHR43899">
    <property type="entry name" value="RH59310P"/>
    <property type="match status" value="1"/>
</dbReference>
<accession>A0AAD9HGT4</accession>
<dbReference type="GO" id="GO:0016491">
    <property type="term" value="F:oxidoreductase activity"/>
    <property type="evidence" value="ECO:0007669"/>
    <property type="project" value="UniProtKB-KW"/>
</dbReference>
<dbReference type="InterPro" id="IPR051019">
    <property type="entry name" value="VLCFA-Steroid_DH"/>
</dbReference>
<evidence type="ECO:0000313" key="3">
    <source>
        <dbReference type="EMBL" id="KAK2027891.1"/>
    </source>
</evidence>
<dbReference type="GO" id="GO:0005783">
    <property type="term" value="C:endoplasmic reticulum"/>
    <property type="evidence" value="ECO:0007669"/>
    <property type="project" value="TreeGrafter"/>
</dbReference>
<dbReference type="SUPFAM" id="SSF51735">
    <property type="entry name" value="NAD(P)-binding Rossmann-fold domains"/>
    <property type="match status" value="1"/>
</dbReference>
<dbReference type="Gene3D" id="3.40.50.720">
    <property type="entry name" value="NAD(P)-binding Rossmann-like Domain"/>
    <property type="match status" value="1"/>
</dbReference>
<dbReference type="EMBL" id="MU842887">
    <property type="protein sequence ID" value="KAK2027891.1"/>
    <property type="molecule type" value="Genomic_DNA"/>
</dbReference>
<evidence type="ECO:0000256" key="1">
    <source>
        <dbReference type="ARBA" id="ARBA00006484"/>
    </source>
</evidence>
<evidence type="ECO:0000313" key="4">
    <source>
        <dbReference type="Proteomes" id="UP001232148"/>
    </source>
</evidence>
<comment type="caution">
    <text evidence="3">The sequence shown here is derived from an EMBL/GenBank/DDBJ whole genome shotgun (WGS) entry which is preliminary data.</text>
</comment>
<dbReference type="Proteomes" id="UP001232148">
    <property type="component" value="Unassembled WGS sequence"/>
</dbReference>
<dbReference type="InterPro" id="IPR002347">
    <property type="entry name" value="SDR_fam"/>
</dbReference>
<dbReference type="PANTHER" id="PTHR43899:SF13">
    <property type="entry name" value="RH59310P"/>
    <property type="match status" value="1"/>
</dbReference>
<name>A0AAD9HGT4_9PEZI</name>
<keyword evidence="4" id="KW-1185">Reference proteome</keyword>
<proteinExistence type="inferred from homology"/>
<dbReference type="InterPro" id="IPR036291">
    <property type="entry name" value="NAD(P)-bd_dom_sf"/>
</dbReference>
<keyword evidence="2" id="KW-0560">Oxidoreductase</keyword>
<organism evidence="3 4">
    <name type="scientific">Colletotrichum zoysiae</name>
    <dbReference type="NCBI Taxonomy" id="1216348"/>
    <lineage>
        <taxon>Eukaryota</taxon>
        <taxon>Fungi</taxon>
        <taxon>Dikarya</taxon>
        <taxon>Ascomycota</taxon>
        <taxon>Pezizomycotina</taxon>
        <taxon>Sordariomycetes</taxon>
        <taxon>Hypocreomycetidae</taxon>
        <taxon>Glomerellales</taxon>
        <taxon>Glomerellaceae</taxon>
        <taxon>Colletotrichum</taxon>
        <taxon>Colletotrichum graminicola species complex</taxon>
    </lineage>
</organism>
<dbReference type="PRINTS" id="PR00081">
    <property type="entry name" value="GDHRDH"/>
</dbReference>
<evidence type="ECO:0000256" key="2">
    <source>
        <dbReference type="ARBA" id="ARBA00023002"/>
    </source>
</evidence>
<dbReference type="AlphaFoldDB" id="A0AAD9HGT4"/>
<gene>
    <name evidence="3" type="ORF">LX32DRAFT_640499</name>
</gene>
<comment type="similarity">
    <text evidence="1">Belongs to the short-chain dehydrogenases/reductases (SDR) family.</text>
</comment>